<dbReference type="EMBL" id="JADWDJ010000009">
    <property type="protein sequence ID" value="KAG5275634.1"/>
    <property type="molecule type" value="Genomic_DNA"/>
</dbReference>
<evidence type="ECO:0000313" key="2">
    <source>
        <dbReference type="EMBL" id="KAG5275634.1"/>
    </source>
</evidence>
<feature type="non-terminal residue" evidence="2">
    <location>
        <position position="1"/>
    </location>
</feature>
<evidence type="ECO:0000313" key="3">
    <source>
        <dbReference type="Proteomes" id="UP000823561"/>
    </source>
</evidence>
<comment type="caution">
    <text evidence="2">The sequence shown here is derived from an EMBL/GenBank/DDBJ whole genome shotgun (WGS) entry which is preliminary data.</text>
</comment>
<feature type="region of interest" description="Disordered" evidence="1">
    <location>
        <begin position="108"/>
        <end position="128"/>
    </location>
</feature>
<organism evidence="2 3">
    <name type="scientific">Alosa alosa</name>
    <name type="common">allis shad</name>
    <dbReference type="NCBI Taxonomy" id="278164"/>
    <lineage>
        <taxon>Eukaryota</taxon>
        <taxon>Metazoa</taxon>
        <taxon>Chordata</taxon>
        <taxon>Craniata</taxon>
        <taxon>Vertebrata</taxon>
        <taxon>Euteleostomi</taxon>
        <taxon>Actinopterygii</taxon>
        <taxon>Neopterygii</taxon>
        <taxon>Teleostei</taxon>
        <taxon>Clupei</taxon>
        <taxon>Clupeiformes</taxon>
        <taxon>Clupeoidei</taxon>
        <taxon>Clupeidae</taxon>
        <taxon>Alosa</taxon>
    </lineage>
</organism>
<reference evidence="2" key="1">
    <citation type="submission" date="2020-10" db="EMBL/GenBank/DDBJ databases">
        <title>Chromosome-scale genome assembly of the Allis shad, Alosa alosa.</title>
        <authorList>
            <person name="Margot Z."/>
            <person name="Christophe K."/>
            <person name="Cabau C."/>
            <person name="Louis A."/>
            <person name="Berthelot C."/>
            <person name="Parey E."/>
            <person name="Roest Crollius H."/>
            <person name="Montfort J."/>
            <person name="Robinson-Rechavi M."/>
            <person name="Bucao C."/>
            <person name="Bouchez O."/>
            <person name="Gislard M."/>
            <person name="Lluch J."/>
            <person name="Milhes M."/>
            <person name="Lampietro C."/>
            <person name="Lopez Roques C."/>
            <person name="Donnadieu C."/>
            <person name="Braasch I."/>
            <person name="Desvignes T."/>
            <person name="Postlethwait J."/>
            <person name="Bobe J."/>
            <person name="Guiguen Y."/>
        </authorList>
    </citation>
    <scope>NUCLEOTIDE SEQUENCE</scope>
    <source>
        <strain evidence="2">M-15738</strain>
        <tissue evidence="2">Blood</tissue>
    </source>
</reference>
<evidence type="ECO:0000256" key="1">
    <source>
        <dbReference type="SAM" id="MobiDB-lite"/>
    </source>
</evidence>
<accession>A0AAV6GME6</accession>
<dbReference type="Proteomes" id="UP000823561">
    <property type="component" value="Chromosome 9"/>
</dbReference>
<proteinExistence type="predicted"/>
<sequence>ESSSEQLISPHWTLQSWAPIPSYTILSFYTPPPLQNHMCITKHLHLSWPNNEQKCNSVPLPFSLSLFQVKVKIEPNDLRGFWLWWRRFLEMRVSGLAQCPVGVSRATRGTAGQRRWKPNSTHQRASRSSGTLWSALARLSNQSVVAQLAQGAWRSHFTLWRN</sequence>
<gene>
    <name evidence="2" type="ORF">AALO_G00122870</name>
</gene>
<protein>
    <submittedName>
        <fullName evidence="2">Uncharacterized protein</fullName>
    </submittedName>
</protein>
<dbReference type="AlphaFoldDB" id="A0AAV6GME6"/>
<name>A0AAV6GME6_9TELE</name>
<keyword evidence="3" id="KW-1185">Reference proteome</keyword>
<feature type="compositionally biased region" description="Polar residues" evidence="1">
    <location>
        <begin position="118"/>
        <end position="128"/>
    </location>
</feature>